<protein>
    <recommendedName>
        <fullName evidence="11">Sodium/hydrogen exchanger</fullName>
    </recommendedName>
</protein>
<comment type="subcellular location">
    <subcellularLocation>
        <location evidence="1">Golgi apparatus membrane</location>
        <topology evidence="1">Multi-pass membrane protein</topology>
    </subcellularLocation>
</comment>
<dbReference type="Gene3D" id="6.10.140.1330">
    <property type="match status" value="1"/>
</dbReference>
<evidence type="ECO:0000256" key="11">
    <source>
        <dbReference type="RuleBase" id="RU003722"/>
    </source>
</evidence>
<feature type="transmembrane region" description="Helical" evidence="12">
    <location>
        <begin position="98"/>
        <end position="116"/>
    </location>
</feature>
<dbReference type="Proteomes" id="UP001431209">
    <property type="component" value="Unassembled WGS sequence"/>
</dbReference>
<keyword evidence="3 11" id="KW-0050">Antiport</keyword>
<dbReference type="GO" id="GO:0005886">
    <property type="term" value="C:plasma membrane"/>
    <property type="evidence" value="ECO:0007669"/>
    <property type="project" value="TreeGrafter"/>
</dbReference>
<keyword evidence="6" id="KW-0333">Golgi apparatus</keyword>
<keyword evidence="13" id="KW-0732">Signal</keyword>
<dbReference type="InterPro" id="IPR006153">
    <property type="entry name" value="Cation/H_exchanger_TM"/>
</dbReference>
<dbReference type="EMBL" id="JAOPGA020000288">
    <property type="protein sequence ID" value="KAL0478010.1"/>
    <property type="molecule type" value="Genomic_DNA"/>
</dbReference>
<dbReference type="GO" id="GO:0015385">
    <property type="term" value="F:sodium:proton antiporter activity"/>
    <property type="evidence" value="ECO:0007669"/>
    <property type="project" value="InterPro"/>
</dbReference>
<sequence>MRSRVFFILVLIAITTLIGYANANDVTTTLAPGATNPDTLPTAPPAHKIEAKSPNPLCIDDEEEAAIYMLLLIVMLAVCLVATYLLLKFHLHWFPESVLIIGIGIVLGLALTLHPTDFDIITQLDPNIFFQIFLPAIIFDAGYTLEKQPFFGNIGGIIVYAVLGTILSTVVVACGLFLVGVAGISVELPLVDALMFGSLISAVDPVATLAIFSALKVNPILHYLVFGESIVNDAVAIVLFKTFEGFKHAVDSSTEYLVLVGFIQFFYVSIGSVLLGIVMSLLSALFFKHVAVRKYPALELIFFVIFVYGPYLAALPYLSGILTILVSGVVMSYYTAPNLSLTTQATITNGARALAFASEALTFLYVGMALFSFKSLHWSIELICWTILFCLLGRALNVYPLTGILNQFRRSPIDFKTQFIMFFSGLRGAIAFALSIGIKPAGDIGEYLFTTTIIVVLFTIVVFGGGTYPLLKIFKIKTKKEFDDEMELIEKSNNGPKIQNKNILVKWDESFLYRFFVRVDAQAPAVTAGDQMMLRSKFEKLGGRREFDLAAMPGAEHIIVNDRDAVLYDDLHDFNAVGDQSVEPVMQQPSVTIRVDLPRAFNRKRSSSVDYSGRTSGEKLSIDPSAKVDSLVKGLMVDPKKAKIYGEALALHYRRIKNLHDIVDNRYPHEQS</sequence>
<feature type="transmembrane region" description="Helical" evidence="12">
    <location>
        <begin position="321"/>
        <end position="341"/>
    </location>
</feature>
<feature type="transmembrane region" description="Helical" evidence="12">
    <location>
        <begin position="260"/>
        <end position="285"/>
    </location>
</feature>
<evidence type="ECO:0000256" key="9">
    <source>
        <dbReference type="ARBA" id="ARBA00023136"/>
    </source>
</evidence>
<keyword evidence="5 12" id="KW-1133">Transmembrane helix</keyword>
<dbReference type="PANTHER" id="PTHR10110">
    <property type="entry name" value="SODIUM/HYDROGEN EXCHANGER"/>
    <property type="match status" value="1"/>
</dbReference>
<feature type="transmembrane region" description="Helical" evidence="12">
    <location>
        <begin position="353"/>
        <end position="373"/>
    </location>
</feature>
<dbReference type="GO" id="GO:0000139">
    <property type="term" value="C:Golgi membrane"/>
    <property type="evidence" value="ECO:0007669"/>
    <property type="project" value="UniProtKB-SubCell"/>
</dbReference>
<dbReference type="AlphaFoldDB" id="A0AAW2YLA4"/>
<feature type="transmembrane region" description="Helical" evidence="12">
    <location>
        <begin position="220"/>
        <end position="240"/>
    </location>
</feature>
<evidence type="ECO:0000256" key="5">
    <source>
        <dbReference type="ARBA" id="ARBA00022989"/>
    </source>
</evidence>
<dbReference type="PANTHER" id="PTHR10110:SF191">
    <property type="entry name" value="SODIUM_HYDROGEN EXCHANGER 8"/>
    <property type="match status" value="1"/>
</dbReference>
<keyword evidence="9 12" id="KW-0472">Membrane</keyword>
<name>A0AAW2YLA4_9EUKA</name>
<evidence type="ECO:0000313" key="16">
    <source>
        <dbReference type="Proteomes" id="UP001431209"/>
    </source>
</evidence>
<dbReference type="GO" id="GO:0015386">
    <property type="term" value="F:potassium:proton antiporter activity"/>
    <property type="evidence" value="ECO:0007669"/>
    <property type="project" value="TreeGrafter"/>
</dbReference>
<feature type="signal peptide" evidence="13">
    <location>
        <begin position="1"/>
        <end position="23"/>
    </location>
</feature>
<proteinExistence type="inferred from homology"/>
<feature type="transmembrane region" description="Helical" evidence="12">
    <location>
        <begin position="379"/>
        <end position="399"/>
    </location>
</feature>
<dbReference type="GO" id="GO:0098719">
    <property type="term" value="P:sodium ion import across plasma membrane"/>
    <property type="evidence" value="ECO:0007669"/>
    <property type="project" value="TreeGrafter"/>
</dbReference>
<feature type="transmembrane region" description="Helical" evidence="12">
    <location>
        <begin position="193"/>
        <end position="213"/>
    </location>
</feature>
<feature type="transmembrane region" description="Helical" evidence="12">
    <location>
        <begin position="128"/>
        <end position="145"/>
    </location>
</feature>
<feature type="domain" description="Cation/H+ exchanger transmembrane" evidence="14">
    <location>
        <begin position="80"/>
        <end position="472"/>
    </location>
</feature>
<evidence type="ECO:0000313" key="15">
    <source>
        <dbReference type="EMBL" id="KAL0478010.1"/>
    </source>
</evidence>
<keyword evidence="8 11" id="KW-0406">Ion transport</keyword>
<keyword evidence="4 11" id="KW-0812">Transmembrane</keyword>
<evidence type="ECO:0000256" key="13">
    <source>
        <dbReference type="SAM" id="SignalP"/>
    </source>
</evidence>
<comment type="caution">
    <text evidence="15">The sequence shown here is derived from an EMBL/GenBank/DDBJ whole genome shotgun (WGS) entry which is preliminary data.</text>
</comment>
<evidence type="ECO:0000256" key="12">
    <source>
        <dbReference type="SAM" id="Phobius"/>
    </source>
</evidence>
<dbReference type="InterPro" id="IPR018422">
    <property type="entry name" value="Cation/H_exchanger_CPA1"/>
</dbReference>
<evidence type="ECO:0000256" key="1">
    <source>
        <dbReference type="ARBA" id="ARBA00004653"/>
    </source>
</evidence>
<evidence type="ECO:0000256" key="10">
    <source>
        <dbReference type="ARBA" id="ARBA00023201"/>
    </source>
</evidence>
<evidence type="ECO:0000259" key="14">
    <source>
        <dbReference type="Pfam" id="PF00999"/>
    </source>
</evidence>
<feature type="transmembrane region" description="Helical" evidence="12">
    <location>
        <begin position="65"/>
        <end position="86"/>
    </location>
</feature>
<feature type="chain" id="PRO_5043811471" description="Sodium/hydrogen exchanger" evidence="13">
    <location>
        <begin position="24"/>
        <end position="672"/>
    </location>
</feature>
<accession>A0AAW2YLA4</accession>
<keyword evidence="7" id="KW-0915">Sodium</keyword>
<keyword evidence="16" id="KW-1185">Reference proteome</keyword>
<dbReference type="NCBIfam" id="TIGR00840">
    <property type="entry name" value="b_cpa1"/>
    <property type="match status" value="1"/>
</dbReference>
<evidence type="ECO:0000256" key="2">
    <source>
        <dbReference type="ARBA" id="ARBA00022448"/>
    </source>
</evidence>
<feature type="transmembrane region" description="Helical" evidence="12">
    <location>
        <begin position="297"/>
        <end position="315"/>
    </location>
</feature>
<gene>
    <name evidence="15" type="ORF">AKO1_005326</name>
</gene>
<feature type="transmembrane region" description="Helical" evidence="12">
    <location>
        <begin position="157"/>
        <end position="181"/>
    </location>
</feature>
<comment type="similarity">
    <text evidence="11">Belongs to the monovalent cation:proton antiporter 1 (CPA1) transporter (TC 2.A.36) family.</text>
</comment>
<reference evidence="15 16" key="1">
    <citation type="submission" date="2024-03" db="EMBL/GenBank/DDBJ databases">
        <title>The Acrasis kona genome and developmental transcriptomes reveal deep origins of eukaryotic multicellular pathways.</title>
        <authorList>
            <person name="Sheikh S."/>
            <person name="Fu C.-J."/>
            <person name="Brown M.W."/>
            <person name="Baldauf S.L."/>
        </authorList>
    </citation>
    <scope>NUCLEOTIDE SEQUENCE [LARGE SCALE GENOMIC DNA]</scope>
    <source>
        <strain evidence="15 16">ATCC MYA-3509</strain>
    </source>
</reference>
<evidence type="ECO:0000256" key="3">
    <source>
        <dbReference type="ARBA" id="ARBA00022449"/>
    </source>
</evidence>
<dbReference type="GO" id="GO:0051453">
    <property type="term" value="P:regulation of intracellular pH"/>
    <property type="evidence" value="ECO:0007669"/>
    <property type="project" value="TreeGrafter"/>
</dbReference>
<evidence type="ECO:0000256" key="4">
    <source>
        <dbReference type="ARBA" id="ARBA00022692"/>
    </source>
</evidence>
<dbReference type="Pfam" id="PF00999">
    <property type="entry name" value="Na_H_Exchanger"/>
    <property type="match status" value="1"/>
</dbReference>
<evidence type="ECO:0000256" key="8">
    <source>
        <dbReference type="ARBA" id="ARBA00023065"/>
    </source>
</evidence>
<feature type="transmembrane region" description="Helical" evidence="12">
    <location>
        <begin position="419"/>
        <end position="441"/>
    </location>
</feature>
<feature type="transmembrane region" description="Helical" evidence="12">
    <location>
        <begin position="447"/>
        <end position="471"/>
    </location>
</feature>
<evidence type="ECO:0000256" key="7">
    <source>
        <dbReference type="ARBA" id="ARBA00023053"/>
    </source>
</evidence>
<dbReference type="InterPro" id="IPR004709">
    <property type="entry name" value="NaH_exchanger"/>
</dbReference>
<keyword evidence="2 11" id="KW-0813">Transport</keyword>
<organism evidence="15 16">
    <name type="scientific">Acrasis kona</name>
    <dbReference type="NCBI Taxonomy" id="1008807"/>
    <lineage>
        <taxon>Eukaryota</taxon>
        <taxon>Discoba</taxon>
        <taxon>Heterolobosea</taxon>
        <taxon>Tetramitia</taxon>
        <taxon>Eutetramitia</taxon>
        <taxon>Acrasidae</taxon>
        <taxon>Acrasis</taxon>
    </lineage>
</organism>
<dbReference type="PRINTS" id="PR01084">
    <property type="entry name" value="NAHEXCHNGR"/>
</dbReference>
<keyword evidence="10 11" id="KW-0739">Sodium transport</keyword>
<evidence type="ECO:0000256" key="6">
    <source>
        <dbReference type="ARBA" id="ARBA00023034"/>
    </source>
</evidence>